<protein>
    <recommendedName>
        <fullName evidence="1">DUF7041 domain-containing protein</fullName>
    </recommendedName>
</protein>
<feature type="domain" description="DUF7041" evidence="1">
    <location>
        <begin position="43"/>
        <end position="95"/>
    </location>
</feature>
<dbReference type="AlphaFoldDB" id="A0A5E4PYP5"/>
<accession>A0A5E4PYP5</accession>
<evidence type="ECO:0000259" key="1">
    <source>
        <dbReference type="Pfam" id="PF23055"/>
    </source>
</evidence>
<evidence type="ECO:0000313" key="2">
    <source>
        <dbReference type="EMBL" id="VVC90389.1"/>
    </source>
</evidence>
<dbReference type="Proteomes" id="UP000324832">
    <property type="component" value="Unassembled WGS sequence"/>
</dbReference>
<dbReference type="Pfam" id="PF23055">
    <property type="entry name" value="DUF7041"/>
    <property type="match status" value="1"/>
</dbReference>
<evidence type="ECO:0000313" key="3">
    <source>
        <dbReference type="Proteomes" id="UP000324832"/>
    </source>
</evidence>
<name>A0A5E4PYP5_9NEOP</name>
<dbReference type="EMBL" id="FZQP02000781">
    <property type="protein sequence ID" value="VVC90389.1"/>
    <property type="molecule type" value="Genomic_DNA"/>
</dbReference>
<reference evidence="2 3" key="1">
    <citation type="submission" date="2017-07" db="EMBL/GenBank/DDBJ databases">
        <authorList>
            <person name="Talla V."/>
            <person name="Backstrom N."/>
        </authorList>
    </citation>
    <scope>NUCLEOTIDE SEQUENCE [LARGE SCALE GENOMIC DNA]</scope>
</reference>
<proteinExistence type="predicted"/>
<organism evidence="2 3">
    <name type="scientific">Leptidea sinapis</name>
    <dbReference type="NCBI Taxonomy" id="189913"/>
    <lineage>
        <taxon>Eukaryota</taxon>
        <taxon>Metazoa</taxon>
        <taxon>Ecdysozoa</taxon>
        <taxon>Arthropoda</taxon>
        <taxon>Hexapoda</taxon>
        <taxon>Insecta</taxon>
        <taxon>Pterygota</taxon>
        <taxon>Neoptera</taxon>
        <taxon>Endopterygota</taxon>
        <taxon>Lepidoptera</taxon>
        <taxon>Glossata</taxon>
        <taxon>Ditrysia</taxon>
        <taxon>Papilionoidea</taxon>
        <taxon>Pieridae</taxon>
        <taxon>Dismorphiinae</taxon>
        <taxon>Leptidea</taxon>
    </lineage>
</organism>
<sequence>METLGITGNHSFNVLKESILKQKVMEVEQQLARVQTPNTTPSIAEKPVIWFAPAEAQFQISAITQDGTKYGHILSVLEALVAEEVEDVIGNPQAEGNLGNIPERQLKLYWEGLGLEEASWDRYADTVISLAALKLATYVMASSVSYIPTAKYAYI</sequence>
<dbReference type="InterPro" id="IPR055469">
    <property type="entry name" value="DUF7041"/>
</dbReference>
<gene>
    <name evidence="2" type="ORF">LSINAPIS_LOCUS3308</name>
</gene>
<keyword evidence="3" id="KW-1185">Reference proteome</keyword>